<dbReference type="AlphaFoldDB" id="A0A0D8JBJ5"/>
<evidence type="ECO:0000313" key="1">
    <source>
        <dbReference type="EMBL" id="KJF44262.1"/>
    </source>
</evidence>
<gene>
    <name evidence="1" type="ORF">LH29_01730</name>
</gene>
<dbReference type="RefSeq" id="WP_045025819.1">
    <property type="nucleotide sequence ID" value="NZ_JRHC01000001.1"/>
</dbReference>
<keyword evidence="2" id="KW-1185">Reference proteome</keyword>
<protein>
    <submittedName>
        <fullName evidence="1">Uncharacterized protein</fullName>
    </submittedName>
</protein>
<dbReference type="OrthoDB" id="9816185at2"/>
<accession>A0A0D8JBJ5</accession>
<organism evidence="1 2">
    <name type="scientific">Draconibacterium sediminis</name>
    <dbReference type="NCBI Taxonomy" id="1544798"/>
    <lineage>
        <taxon>Bacteria</taxon>
        <taxon>Pseudomonadati</taxon>
        <taxon>Bacteroidota</taxon>
        <taxon>Bacteroidia</taxon>
        <taxon>Marinilabiliales</taxon>
        <taxon>Prolixibacteraceae</taxon>
        <taxon>Draconibacterium</taxon>
    </lineage>
</organism>
<sequence length="322" mass="38026">MRRIKIDSTLETKVNSFCTNLFNDRNFKHPKDSLIKLKSSVLGRKKKSYIQHIVDNYDRILKAKPTEQNILISEFENIIPNTQISEDFYKKIVESMRYKDLREKDIIPILKEVGIKACVYCNAMLTVVLDKTYKTGKRRKQVIDQQAKANLELDHFFPKSKYPFLCTSFYNLFPCCSNCNRAKHDKDAKFQLYTEGDNLDVFRFSLEKNSIEKYWLNKNLEHIKIEFNTVLGNDGLLENHTELFCIPQVYETQKDLAEELIHKAFVYNKSYRKDLVRNYESLFPDSTIVKRLIVGNYTNPDEIHKRPMAKFTYDIAKQLKLI</sequence>
<dbReference type="EMBL" id="JRHC01000001">
    <property type="protein sequence ID" value="KJF44262.1"/>
    <property type="molecule type" value="Genomic_DNA"/>
</dbReference>
<comment type="caution">
    <text evidence="1">The sequence shown here is derived from an EMBL/GenBank/DDBJ whole genome shotgun (WGS) entry which is preliminary data.</text>
</comment>
<dbReference type="PATRIC" id="fig|1544798.3.peg.362"/>
<evidence type="ECO:0000313" key="2">
    <source>
        <dbReference type="Proteomes" id="UP000032544"/>
    </source>
</evidence>
<dbReference type="Gene3D" id="1.10.30.50">
    <property type="match status" value="1"/>
</dbReference>
<proteinExistence type="predicted"/>
<dbReference type="Proteomes" id="UP000032544">
    <property type="component" value="Unassembled WGS sequence"/>
</dbReference>
<reference evidence="1 2" key="1">
    <citation type="submission" date="2014-09" db="EMBL/GenBank/DDBJ databases">
        <title>Draft Genome Sequence of Draconibacterium sp. JN14CK-3.</title>
        <authorList>
            <person name="Dong C."/>
            <person name="Lai Q."/>
            <person name="Shao Z."/>
        </authorList>
    </citation>
    <scope>NUCLEOTIDE SEQUENCE [LARGE SCALE GENOMIC DNA]</scope>
    <source>
        <strain evidence="1 2">JN14CK-3</strain>
    </source>
</reference>
<dbReference type="STRING" id="1544798.LH29_01730"/>
<name>A0A0D8JBJ5_9BACT</name>